<comment type="similarity">
    <text evidence="2 9">Belongs to the Mediator complex subunit 14 family.</text>
</comment>
<feature type="region of interest" description="Disordered" evidence="10">
    <location>
        <begin position="25"/>
        <end position="75"/>
    </location>
</feature>
<dbReference type="InterPro" id="IPR055122">
    <property type="entry name" value="Med14_N"/>
</dbReference>
<dbReference type="PANTHER" id="PTHR12809">
    <property type="entry name" value="MEDIATOR COMPLEX SUBUNIT"/>
    <property type="match status" value="1"/>
</dbReference>
<dbReference type="GO" id="GO:0070847">
    <property type="term" value="C:core mediator complex"/>
    <property type="evidence" value="ECO:0007669"/>
    <property type="project" value="TreeGrafter"/>
</dbReference>
<dbReference type="GO" id="GO:0016592">
    <property type="term" value="C:mediator complex"/>
    <property type="evidence" value="ECO:0007669"/>
    <property type="project" value="UniProtKB-UniRule"/>
</dbReference>
<dbReference type="PANTHER" id="PTHR12809:SF2">
    <property type="entry name" value="MEDIATOR OF RNA POLYMERASE II TRANSCRIPTION SUBUNIT 14"/>
    <property type="match status" value="1"/>
</dbReference>
<gene>
    <name evidence="12" type="ORF">EJ08DRAFT_271994</name>
</gene>
<dbReference type="GO" id="GO:0003712">
    <property type="term" value="F:transcription coregulator activity"/>
    <property type="evidence" value="ECO:0007669"/>
    <property type="project" value="UniProtKB-UniRule"/>
</dbReference>
<evidence type="ECO:0000256" key="10">
    <source>
        <dbReference type="SAM" id="MobiDB-lite"/>
    </source>
</evidence>
<dbReference type="Proteomes" id="UP000800235">
    <property type="component" value="Unassembled WGS sequence"/>
</dbReference>
<comment type="caution">
    <text evidence="12">The sequence shown here is derived from an EMBL/GenBank/DDBJ whole genome shotgun (WGS) entry which is preliminary data.</text>
</comment>
<evidence type="ECO:0000256" key="4">
    <source>
        <dbReference type="ARBA" id="ARBA00023015"/>
    </source>
</evidence>
<evidence type="ECO:0000256" key="3">
    <source>
        <dbReference type="ARBA" id="ARBA00019619"/>
    </source>
</evidence>
<organism evidence="12 13">
    <name type="scientific">Tothia fuscella</name>
    <dbReference type="NCBI Taxonomy" id="1048955"/>
    <lineage>
        <taxon>Eukaryota</taxon>
        <taxon>Fungi</taxon>
        <taxon>Dikarya</taxon>
        <taxon>Ascomycota</taxon>
        <taxon>Pezizomycotina</taxon>
        <taxon>Dothideomycetes</taxon>
        <taxon>Pleosporomycetidae</taxon>
        <taxon>Venturiales</taxon>
        <taxon>Cylindrosympodiaceae</taxon>
        <taxon>Tothia</taxon>
    </lineage>
</organism>
<keyword evidence="13" id="KW-1185">Reference proteome</keyword>
<protein>
    <recommendedName>
        <fullName evidence="3 9">Mediator of RNA polymerase II transcription subunit 14</fullName>
    </recommendedName>
    <alternativeName>
        <fullName evidence="8 9">Mediator complex subunit 14</fullName>
    </alternativeName>
</protein>
<keyword evidence="6 9" id="KW-0804">Transcription</keyword>
<evidence type="ECO:0000256" key="5">
    <source>
        <dbReference type="ARBA" id="ARBA00023159"/>
    </source>
</evidence>
<evidence type="ECO:0000256" key="1">
    <source>
        <dbReference type="ARBA" id="ARBA00004123"/>
    </source>
</evidence>
<dbReference type="Pfam" id="PF08638">
    <property type="entry name" value="Med14"/>
    <property type="match status" value="1"/>
</dbReference>
<dbReference type="AlphaFoldDB" id="A0A9P4TXW3"/>
<dbReference type="GO" id="GO:0006357">
    <property type="term" value="P:regulation of transcription by RNA polymerase II"/>
    <property type="evidence" value="ECO:0007669"/>
    <property type="project" value="InterPro"/>
</dbReference>
<comment type="subunit">
    <text evidence="9">Component of the Mediator complex.</text>
</comment>
<dbReference type="InterPro" id="IPR013947">
    <property type="entry name" value="Mediator_Med14"/>
</dbReference>
<evidence type="ECO:0000256" key="7">
    <source>
        <dbReference type="ARBA" id="ARBA00023242"/>
    </source>
</evidence>
<name>A0A9P4TXW3_9PEZI</name>
<comment type="subcellular location">
    <subcellularLocation>
        <location evidence="1 9">Nucleus</location>
    </subcellularLocation>
</comment>
<evidence type="ECO:0000256" key="8">
    <source>
        <dbReference type="ARBA" id="ARBA00032007"/>
    </source>
</evidence>
<evidence type="ECO:0000259" key="11">
    <source>
        <dbReference type="Pfam" id="PF08638"/>
    </source>
</evidence>
<evidence type="ECO:0000313" key="13">
    <source>
        <dbReference type="Proteomes" id="UP000800235"/>
    </source>
</evidence>
<keyword evidence="7 9" id="KW-0539">Nucleus</keyword>
<keyword evidence="4 9" id="KW-0805">Transcription regulation</keyword>
<dbReference type="OrthoDB" id="205099at2759"/>
<sequence length="1070" mass="119414">MPGRLIMDTNGANGAHHRAQVNGGKTQQLHNSNNSNHALPSKPPRSDSSHLTNGDVVLPGLSYPTPNGLSPAMSPPRIPPSILELPPELLEVTFNFQSLGQLIERVTQDCYGGLVEKIEQLAKMEIPAQPPHLTNGAGNHLGVNGIKDDNSQQNRQKKLQMLEFATAQRHKFIKLLVLSQWSRNVDDVKKMINLIKWSKDQFDSYHDAADGIARIKFETYNFKVQNPDMETALSVLSQGKVPWMPKFGYIPPPPLTAKQTLKTLRNLNTLLAIRLNLHEDLMPQLRNYRIANGRVTFSFPLEFELDVTISDEEPVSPFFFIDVRFLFTPAPQISSGTLRGQIDFQVNTILQKYKLRGAYDFIHGFMLTHKIGVLRKQAAELTRGRWASSLKIEQVHRSLVVQYWLDSPQPKSWVEIGVHSGKRKGLRNADNLITSCIKMRWFRNSKEVQDVEVPIDLKDLSMERILKTVTALHMSSILRAVHDKILASASNVLFLELATSESEPQECSLKVKLGEFPAISLSADVVTGRLYLHPASSFTPNPQRELEQMTNPAEHAHSTLIKFVCYVAQQMIDKAAELAGWTPAQDYTIQKELLRRATGVEPLRSGFFRCPGFGLSNWVIAYTVNLAGESWWAVEVIRTPTGDSIRSCRVLPTAIDGKQPHLSSSLFRKIQHYAIRTSTYLSAERTLEARKIDRAIKWIPYKRKDVPHLLTESGSAPEVTLPVVCLRFSHLLKGYINNPEKDSFAAELLQLHYIGFDTDLGSVKLIAKGMMRKASRLPAILTNTHDEEVSFDASGSFALVLRMGLGASCVDKLVAQLRTIGRIKHFAEVLKQRGLDCREISLSKVVFKYANDLSVELTFAPPTTPEADDAQILLKLEHDNPHKFIQQQLQDLLNTPSSSGHNFEIFTHALSFTLPLCRAFHTIHSHAALNIDLNASPHIHPRGVDSFRLSYMHMLCHFDIRYKRNRDEFEWIISDVTPEQHKAQRGQVNPSLNAKLKEWFVKLGKGWTGMNSCIAGGVMGIEEAVVGLHDVVSSCVGGGGGGGVPAMAVQPPPGVVQRGGSNGPDVVILD</sequence>
<keyword evidence="5 9" id="KW-0010">Activator</keyword>
<reference evidence="12" key="1">
    <citation type="journal article" date="2020" name="Stud. Mycol.">
        <title>101 Dothideomycetes genomes: a test case for predicting lifestyles and emergence of pathogens.</title>
        <authorList>
            <person name="Haridas S."/>
            <person name="Albert R."/>
            <person name="Binder M."/>
            <person name="Bloem J."/>
            <person name="Labutti K."/>
            <person name="Salamov A."/>
            <person name="Andreopoulos B."/>
            <person name="Baker S."/>
            <person name="Barry K."/>
            <person name="Bills G."/>
            <person name="Bluhm B."/>
            <person name="Cannon C."/>
            <person name="Castanera R."/>
            <person name="Culley D."/>
            <person name="Daum C."/>
            <person name="Ezra D."/>
            <person name="Gonzalez J."/>
            <person name="Henrissat B."/>
            <person name="Kuo A."/>
            <person name="Liang C."/>
            <person name="Lipzen A."/>
            <person name="Lutzoni F."/>
            <person name="Magnuson J."/>
            <person name="Mondo S."/>
            <person name="Nolan M."/>
            <person name="Ohm R."/>
            <person name="Pangilinan J."/>
            <person name="Park H.-J."/>
            <person name="Ramirez L."/>
            <person name="Alfaro M."/>
            <person name="Sun H."/>
            <person name="Tritt A."/>
            <person name="Yoshinaga Y."/>
            <person name="Zwiers L.-H."/>
            <person name="Turgeon B."/>
            <person name="Goodwin S."/>
            <person name="Spatafora J."/>
            <person name="Crous P."/>
            <person name="Grigoriev I."/>
        </authorList>
    </citation>
    <scope>NUCLEOTIDE SEQUENCE</scope>
    <source>
        <strain evidence="12">CBS 130266</strain>
    </source>
</reference>
<dbReference type="Pfam" id="PF26204">
    <property type="entry name" value="Med14_fung"/>
    <property type="match status" value="1"/>
</dbReference>
<evidence type="ECO:0000256" key="2">
    <source>
        <dbReference type="ARBA" id="ARBA00007813"/>
    </source>
</evidence>
<feature type="compositionally biased region" description="Polar residues" evidence="10">
    <location>
        <begin position="25"/>
        <end position="38"/>
    </location>
</feature>
<evidence type="ECO:0000313" key="12">
    <source>
        <dbReference type="EMBL" id="KAF2429666.1"/>
    </source>
</evidence>
<evidence type="ECO:0000256" key="6">
    <source>
        <dbReference type="ARBA" id="ARBA00023163"/>
    </source>
</evidence>
<proteinExistence type="inferred from homology"/>
<dbReference type="EMBL" id="MU007045">
    <property type="protein sequence ID" value="KAF2429666.1"/>
    <property type="molecule type" value="Genomic_DNA"/>
</dbReference>
<feature type="domain" description="Mediator complex subunit MED14 N-terminal" evidence="11">
    <location>
        <begin position="97"/>
        <end position="311"/>
    </location>
</feature>
<accession>A0A9P4TXW3</accession>
<comment type="function">
    <text evidence="9">Component of the Mediator complex, a coactivator involved in the regulated transcription of nearly all RNA polymerase II-dependent genes. Mediator functions as a bridge to convey information from gene-specific regulatory proteins to the basal RNA polymerase II transcription machinery. Mediator is recruited to promoters by direct interactions with regulatory proteins and serves as a scaffold for the assembly of a functional preinitiation complex with RNA polymerase II and the general transcription factors.</text>
</comment>
<evidence type="ECO:0000256" key="9">
    <source>
        <dbReference type="RuleBase" id="RU365082"/>
    </source>
</evidence>